<evidence type="ECO:0000256" key="1">
    <source>
        <dbReference type="ARBA" id="ARBA00001917"/>
    </source>
</evidence>
<dbReference type="InterPro" id="IPR028261">
    <property type="entry name" value="DPD_II"/>
</dbReference>
<dbReference type="InterPro" id="IPR001295">
    <property type="entry name" value="Dihydroorotate_DH_CS"/>
</dbReference>
<dbReference type="PANTHER" id="PTHR43073">
    <property type="entry name" value="DIHYDROPYRIMIDINE DEHYDROGENASE [NADP(+)]"/>
    <property type="match status" value="1"/>
</dbReference>
<keyword evidence="13" id="KW-0547">Nucleotide-binding</keyword>
<dbReference type="FunFam" id="3.20.20.70:FF:000027">
    <property type="entry name" value="Dihydropyrimidine dehydrogenase [NADP(+)]"/>
    <property type="match status" value="1"/>
</dbReference>
<dbReference type="EC" id="1.3.1.2" evidence="7"/>
<comment type="cofactor">
    <cofactor evidence="2">
        <name>[4Fe-4S] cluster</name>
        <dbReference type="ChEBI" id="CHEBI:49883"/>
    </cofactor>
</comment>
<dbReference type="PROSITE" id="PS00198">
    <property type="entry name" value="4FE4S_FER_1"/>
    <property type="match status" value="2"/>
</dbReference>
<dbReference type="Gene3D" id="3.50.50.60">
    <property type="entry name" value="FAD/NAD(P)-binding domain"/>
    <property type="match status" value="2"/>
</dbReference>
<dbReference type="PROSITE" id="PS00912">
    <property type="entry name" value="DHODEHASE_2"/>
    <property type="match status" value="1"/>
</dbReference>
<comment type="pathway">
    <text evidence="4">Amino-acid biosynthesis; beta-alanine biosynthesis.</text>
</comment>
<dbReference type="EMBL" id="JAPDFW010000059">
    <property type="protein sequence ID" value="KAJ5077228.1"/>
    <property type="molecule type" value="Genomic_DNA"/>
</dbReference>
<dbReference type="GO" id="GO:0051539">
    <property type="term" value="F:4 iron, 4 sulfur cluster binding"/>
    <property type="evidence" value="ECO:0007669"/>
    <property type="project" value="UniProtKB-KW"/>
</dbReference>
<reference evidence="22" key="1">
    <citation type="submission" date="2022-10" db="EMBL/GenBank/DDBJ databases">
        <title>Novel sulphate-reducing endosymbionts in the free-living metamonad Anaeramoeba.</title>
        <authorList>
            <person name="Jerlstrom-Hultqvist J."/>
            <person name="Cepicka I."/>
            <person name="Gallot-Lavallee L."/>
            <person name="Salas-Leiva D."/>
            <person name="Curtis B.A."/>
            <person name="Zahonova K."/>
            <person name="Pipaliya S."/>
            <person name="Dacks J."/>
            <person name="Roger A.J."/>
        </authorList>
    </citation>
    <scope>NUCLEOTIDE SEQUENCE</scope>
    <source>
        <strain evidence="22">BMAN</strain>
    </source>
</reference>
<dbReference type="GO" id="GO:0046872">
    <property type="term" value="F:metal ion binding"/>
    <property type="evidence" value="ECO:0007669"/>
    <property type="project" value="UniProtKB-KW"/>
</dbReference>
<keyword evidence="18" id="KW-0411">Iron-sulfur</keyword>
<dbReference type="AlphaFoldDB" id="A0A9Q0LTN5"/>
<dbReference type="Proteomes" id="UP001149090">
    <property type="component" value="Unassembled WGS sequence"/>
</dbReference>
<dbReference type="SUPFAM" id="SSF51395">
    <property type="entry name" value="FMN-linked oxidoreductases"/>
    <property type="match status" value="1"/>
</dbReference>
<organism evidence="22 23">
    <name type="scientific">Anaeramoeba ignava</name>
    <name type="common">Anaerobic marine amoeba</name>
    <dbReference type="NCBI Taxonomy" id="1746090"/>
    <lineage>
        <taxon>Eukaryota</taxon>
        <taxon>Metamonada</taxon>
        <taxon>Anaeramoebidae</taxon>
        <taxon>Anaeramoeba</taxon>
    </lineage>
</organism>
<evidence type="ECO:0000256" key="10">
    <source>
        <dbReference type="ARBA" id="ARBA00022643"/>
    </source>
</evidence>
<keyword evidence="15" id="KW-0521">NADP</keyword>
<dbReference type="OMA" id="PRITECQ"/>
<comment type="caution">
    <text evidence="22">The sequence shown here is derived from an EMBL/GenBank/DDBJ whole genome shotgun (WGS) entry which is preliminary data.</text>
</comment>
<comment type="cofactor">
    <cofactor evidence="1">
        <name>FMN</name>
        <dbReference type="ChEBI" id="CHEBI:58210"/>
    </cofactor>
</comment>
<evidence type="ECO:0000313" key="23">
    <source>
        <dbReference type="Proteomes" id="UP001149090"/>
    </source>
</evidence>
<dbReference type="InterPro" id="IPR017900">
    <property type="entry name" value="4Fe4S_Fe_S_CS"/>
</dbReference>
<evidence type="ECO:0000256" key="4">
    <source>
        <dbReference type="ARBA" id="ARBA00004668"/>
    </source>
</evidence>
<dbReference type="Pfam" id="PF14691">
    <property type="entry name" value="Fer4_20"/>
    <property type="match status" value="1"/>
</dbReference>
<dbReference type="GO" id="GO:0006212">
    <property type="term" value="P:uracil catabolic process"/>
    <property type="evidence" value="ECO:0007669"/>
    <property type="project" value="TreeGrafter"/>
</dbReference>
<evidence type="ECO:0000256" key="9">
    <source>
        <dbReference type="ARBA" id="ARBA00022630"/>
    </source>
</evidence>
<dbReference type="InterPro" id="IPR017896">
    <property type="entry name" value="4Fe4S_Fe-S-bd"/>
</dbReference>
<dbReference type="InterPro" id="IPR036188">
    <property type="entry name" value="FAD/NAD-bd_sf"/>
</dbReference>
<dbReference type="GO" id="GO:0005737">
    <property type="term" value="C:cytoplasm"/>
    <property type="evidence" value="ECO:0007669"/>
    <property type="project" value="InterPro"/>
</dbReference>
<dbReference type="PRINTS" id="PR00419">
    <property type="entry name" value="ADXRDTASE"/>
</dbReference>
<sequence>MNKKKYPIEVELEDYEIDPTPKNNKIRSEKECDSERCHFKKNNMTKGEERTNDFNMLIEPWEIKDAENEAKRCLRCVEPPCQKSCPAFVNVPEFIHALSNANPYGAAISLFSSNPLAYTCGLLCPTTQLCTGGCNLNKTSGGAIKIGNLQRFACEQFMHMDIEQIIDPEIEKTRTQPVYTKPIALIGAGPSSIACGSFLARMGYKNITIFERNKAAGGLPLYQIPQYRVPEIATQFEVKLAKDLGIKFVYGKELGKDFTISSLKEKEGFEAVFIGVGKVSSKSSAIFEVQETKGLYDSQIFLRKVSSATKNGIPEGDHKLPTLEGHTVVVGAGDTAIDCALTAFRCGSKRVTVLFPKEVSGMNFVEEESELVRSDQTELIGFSSPKEVLVENGKVTGLLVEKIEKEWDGKSTVDVKETRKIKCNNIIVSSETQVDKNPLSGLSFDPEKDLIEISRESMQTKKLPWVFAGGDCVGSKTIVAAVSDGKLAALGIHKHLLEKHGIEPTPDLMKIPDFRTPVDLVDLSVEVAGLKFPNPFGLASGPGTENYGMIKRAFEAGWGWAVTKTCSFDKDFVRNVSPRITECQGENNFINIELNADRSWKYWIKAIKQLKKEFPKKILIASIHSKGMVEDWKQIAKEFADSGADGLQLNFICPNLGKGGDGFESYEQMVYLVCKGIKEITNIPLFPKLSSTIPHGDLSEVTREAHRGGAAGISAINSMSGLSQILTTSDPWPYVGDSKLSGYGGISGTQIRPYALKAVTEIATAVPNIPILGCGGIDSANSALQMIHAGASVIQICSAVMSYGYKIIHELRSGVQWYLYSLARKDLCQWDSQYHPRPKLFAPDISNLYPSFGEFEPKYRKIKQEKLADSNLFAKPKFDVKKINLSDIPRLATQSARATPKIVDFEKLDVNYAVRAVVNYDTCLNCGKCFVSCHDSAHQAISFDSKKHLPFIDLNKCIGCGLCAAVCPSRSIHLQDIKQLPFRAVINHDECIQCGTCVSVCHDKAQNAIAFDPESDLPIVDLKKCIGCGLCSFNCPVKCIRLEDVKKLI</sequence>
<comment type="pathway">
    <text evidence="5">Pyrimidine metabolism; UMP biosynthesis via de novo pathway.</text>
</comment>
<dbReference type="SUPFAM" id="SSF51971">
    <property type="entry name" value="Nucleotide-binding domain"/>
    <property type="match status" value="1"/>
</dbReference>
<evidence type="ECO:0000256" key="8">
    <source>
        <dbReference type="ARBA" id="ARBA00022485"/>
    </source>
</evidence>
<evidence type="ECO:0000256" key="19">
    <source>
        <dbReference type="ARBA" id="ARBA00030119"/>
    </source>
</evidence>
<feature type="domain" description="4Fe-4S ferredoxin-type" evidence="21">
    <location>
        <begin position="1016"/>
        <end position="1045"/>
    </location>
</feature>
<dbReference type="InterPro" id="IPR009051">
    <property type="entry name" value="Helical_ferredxn"/>
</dbReference>
<dbReference type="GO" id="GO:0006210">
    <property type="term" value="P:thymine catabolic process"/>
    <property type="evidence" value="ECO:0007669"/>
    <property type="project" value="TreeGrafter"/>
</dbReference>
<dbReference type="InterPro" id="IPR005720">
    <property type="entry name" value="Dihydroorotate_DH_cat"/>
</dbReference>
<keyword evidence="23" id="KW-1185">Reference proteome</keyword>
<evidence type="ECO:0000256" key="12">
    <source>
        <dbReference type="ARBA" id="ARBA00022737"/>
    </source>
</evidence>
<keyword evidence="16" id="KW-0560">Oxidoreductase</keyword>
<dbReference type="Gene3D" id="3.20.20.70">
    <property type="entry name" value="Aldolase class I"/>
    <property type="match status" value="1"/>
</dbReference>
<dbReference type="SUPFAM" id="SSF54862">
    <property type="entry name" value="4Fe-4S ferredoxins"/>
    <property type="match status" value="1"/>
</dbReference>
<feature type="domain" description="4Fe-4S ferredoxin-type" evidence="21">
    <location>
        <begin position="982"/>
        <end position="1014"/>
    </location>
</feature>
<dbReference type="InterPro" id="IPR023753">
    <property type="entry name" value="FAD/NAD-binding_dom"/>
</dbReference>
<comment type="similarity">
    <text evidence="6">Belongs to the dihydropyrimidine dehydrogenase family.</text>
</comment>
<evidence type="ECO:0000256" key="20">
    <source>
        <dbReference type="ARBA" id="ARBA00032722"/>
    </source>
</evidence>
<gene>
    <name evidence="22" type="ORF">M0811_00548</name>
</gene>
<dbReference type="GO" id="GO:0017113">
    <property type="term" value="F:dihydropyrimidine dehydrogenase (NADP+) activity"/>
    <property type="evidence" value="ECO:0007669"/>
    <property type="project" value="UniProtKB-EC"/>
</dbReference>
<evidence type="ECO:0000256" key="3">
    <source>
        <dbReference type="ARBA" id="ARBA00001974"/>
    </source>
</evidence>
<dbReference type="PANTHER" id="PTHR43073:SF2">
    <property type="entry name" value="DIHYDROPYRIMIDINE DEHYDROGENASE [NADP(+)]"/>
    <property type="match status" value="1"/>
</dbReference>
<keyword evidence="12" id="KW-0677">Repeat</keyword>
<dbReference type="Gene3D" id="1.10.1060.10">
    <property type="entry name" value="Alpha-helical ferredoxin"/>
    <property type="match status" value="1"/>
</dbReference>
<evidence type="ECO:0000256" key="6">
    <source>
        <dbReference type="ARBA" id="ARBA00010804"/>
    </source>
</evidence>
<evidence type="ECO:0000256" key="13">
    <source>
        <dbReference type="ARBA" id="ARBA00022741"/>
    </source>
</evidence>
<accession>A0A9Q0LTN5</accession>
<dbReference type="InterPro" id="IPR013785">
    <property type="entry name" value="Aldolase_TIM"/>
</dbReference>
<keyword evidence="17" id="KW-0408">Iron</keyword>
<dbReference type="PROSITE" id="PS51379">
    <property type="entry name" value="4FE4S_FER_2"/>
    <property type="match status" value="4"/>
</dbReference>
<protein>
    <recommendedName>
        <fullName evidence="7">dihydropyrimidine dehydrogenase (NADP(+))</fullName>
        <ecNumber evidence="7">1.3.1.2</ecNumber>
    </recommendedName>
    <alternativeName>
        <fullName evidence="20">Dihydrothymine dehydrogenase</fullName>
    </alternativeName>
    <alternativeName>
        <fullName evidence="19">Dihydrouracil dehydrogenase</fullName>
    </alternativeName>
</protein>
<dbReference type="Pfam" id="PF07992">
    <property type="entry name" value="Pyr_redox_2"/>
    <property type="match status" value="1"/>
</dbReference>
<feature type="domain" description="4Fe-4S ferredoxin-type" evidence="21">
    <location>
        <begin position="948"/>
        <end position="977"/>
    </location>
</feature>
<dbReference type="SUPFAM" id="SSF46548">
    <property type="entry name" value="alpha-helical ferredoxin"/>
    <property type="match status" value="1"/>
</dbReference>
<dbReference type="Pfam" id="PF14697">
    <property type="entry name" value="Fer4_21"/>
    <property type="match status" value="2"/>
</dbReference>
<evidence type="ECO:0000256" key="14">
    <source>
        <dbReference type="ARBA" id="ARBA00022827"/>
    </source>
</evidence>
<dbReference type="OrthoDB" id="4327079at2759"/>
<comment type="cofactor">
    <cofactor evidence="3">
        <name>FAD</name>
        <dbReference type="ChEBI" id="CHEBI:57692"/>
    </cofactor>
</comment>
<dbReference type="GO" id="GO:0050661">
    <property type="term" value="F:NADP binding"/>
    <property type="evidence" value="ECO:0007669"/>
    <property type="project" value="TreeGrafter"/>
</dbReference>
<keyword evidence="9" id="KW-0285">Flavoprotein</keyword>
<evidence type="ECO:0000256" key="2">
    <source>
        <dbReference type="ARBA" id="ARBA00001966"/>
    </source>
</evidence>
<keyword evidence="10" id="KW-0288">FMN</keyword>
<evidence type="ECO:0000256" key="18">
    <source>
        <dbReference type="ARBA" id="ARBA00023014"/>
    </source>
</evidence>
<evidence type="ECO:0000256" key="15">
    <source>
        <dbReference type="ARBA" id="ARBA00022857"/>
    </source>
</evidence>
<dbReference type="GO" id="GO:0006207">
    <property type="term" value="P:'de novo' pyrimidine nucleobase biosynthetic process"/>
    <property type="evidence" value="ECO:0007669"/>
    <property type="project" value="InterPro"/>
</dbReference>
<dbReference type="Pfam" id="PF01180">
    <property type="entry name" value="DHO_dh"/>
    <property type="match status" value="1"/>
</dbReference>
<evidence type="ECO:0000259" key="21">
    <source>
        <dbReference type="PROSITE" id="PS51379"/>
    </source>
</evidence>
<dbReference type="GO" id="GO:0004152">
    <property type="term" value="F:dihydroorotate dehydrogenase activity"/>
    <property type="evidence" value="ECO:0007669"/>
    <property type="project" value="UniProtKB-ARBA"/>
</dbReference>
<keyword evidence="11" id="KW-0479">Metal-binding</keyword>
<proteinExistence type="inferred from homology"/>
<evidence type="ECO:0000256" key="16">
    <source>
        <dbReference type="ARBA" id="ARBA00023002"/>
    </source>
</evidence>
<feature type="domain" description="4Fe-4S ferredoxin-type" evidence="21">
    <location>
        <begin position="914"/>
        <end position="943"/>
    </location>
</feature>
<keyword evidence="14" id="KW-0274">FAD</keyword>
<dbReference type="GO" id="GO:0002058">
    <property type="term" value="F:uracil binding"/>
    <property type="evidence" value="ECO:0007669"/>
    <property type="project" value="TreeGrafter"/>
</dbReference>
<dbReference type="CDD" id="cd10549">
    <property type="entry name" value="MtMvhB_like"/>
    <property type="match status" value="1"/>
</dbReference>
<evidence type="ECO:0000256" key="17">
    <source>
        <dbReference type="ARBA" id="ARBA00023004"/>
    </source>
</evidence>
<name>A0A9Q0LTN5_ANAIG</name>
<evidence type="ECO:0000256" key="7">
    <source>
        <dbReference type="ARBA" id="ARBA00013004"/>
    </source>
</evidence>
<evidence type="ECO:0000256" key="11">
    <source>
        <dbReference type="ARBA" id="ARBA00022723"/>
    </source>
</evidence>
<evidence type="ECO:0000256" key="5">
    <source>
        <dbReference type="ARBA" id="ARBA00004725"/>
    </source>
</evidence>
<dbReference type="Gene3D" id="3.30.70.20">
    <property type="match status" value="2"/>
</dbReference>
<evidence type="ECO:0000313" key="22">
    <source>
        <dbReference type="EMBL" id="KAJ5077228.1"/>
    </source>
</evidence>
<keyword evidence="8" id="KW-0004">4Fe-4S</keyword>